<dbReference type="Gene3D" id="2.10.260.10">
    <property type="match status" value="1"/>
</dbReference>
<evidence type="ECO:0000259" key="2">
    <source>
        <dbReference type="PROSITE" id="PS51740"/>
    </source>
</evidence>
<proteinExistence type="predicted"/>
<dbReference type="GO" id="GO:0003677">
    <property type="term" value="F:DNA binding"/>
    <property type="evidence" value="ECO:0007669"/>
    <property type="project" value="UniProtKB-UniRule"/>
</dbReference>
<dbReference type="Proteomes" id="UP000198356">
    <property type="component" value="Unassembled WGS sequence"/>
</dbReference>
<reference evidence="3 4" key="1">
    <citation type="submission" date="2017-06" db="EMBL/GenBank/DDBJ databases">
        <authorList>
            <person name="Kim H.J."/>
            <person name="Triplett B.A."/>
        </authorList>
    </citation>
    <scope>NUCLEOTIDE SEQUENCE [LARGE SCALE GENOMIC DNA]</scope>
    <source>
        <strain evidence="3 4">DSM 18704</strain>
    </source>
</reference>
<dbReference type="NCBIfam" id="TIGR01439">
    <property type="entry name" value="lp_hng_hel_AbrB"/>
    <property type="match status" value="1"/>
</dbReference>
<evidence type="ECO:0000313" key="4">
    <source>
        <dbReference type="Proteomes" id="UP000198356"/>
    </source>
</evidence>
<protein>
    <submittedName>
        <fullName evidence="3">Looped-hinge helix DNA binding domain-containing protein, AbrB family</fullName>
    </submittedName>
</protein>
<sequence>MSVEKAQVSANGRIVIPATYRRAMGLKGGEILTMSLDDEGLHIQTMRQALLKSQAIVRKYVDPSRSLSDELIAERRLEFQREQERG</sequence>
<organism evidence="3 4">
    <name type="scientific">Granulicella rosea</name>
    <dbReference type="NCBI Taxonomy" id="474952"/>
    <lineage>
        <taxon>Bacteria</taxon>
        <taxon>Pseudomonadati</taxon>
        <taxon>Acidobacteriota</taxon>
        <taxon>Terriglobia</taxon>
        <taxon>Terriglobales</taxon>
        <taxon>Acidobacteriaceae</taxon>
        <taxon>Granulicella</taxon>
    </lineage>
</organism>
<keyword evidence="4" id="KW-1185">Reference proteome</keyword>
<dbReference type="InterPro" id="IPR007159">
    <property type="entry name" value="SpoVT-AbrB_dom"/>
</dbReference>
<dbReference type="SMART" id="SM00966">
    <property type="entry name" value="SpoVT_AbrB"/>
    <property type="match status" value="1"/>
</dbReference>
<dbReference type="Pfam" id="PF04014">
    <property type="entry name" value="MazE_antitoxin"/>
    <property type="match status" value="1"/>
</dbReference>
<dbReference type="AlphaFoldDB" id="A0A239DYP9"/>
<dbReference type="InterPro" id="IPR037914">
    <property type="entry name" value="SpoVT-AbrB_sf"/>
</dbReference>
<feature type="domain" description="SpoVT-AbrB" evidence="2">
    <location>
        <begin position="3"/>
        <end position="48"/>
    </location>
</feature>
<dbReference type="RefSeq" id="WP_089406986.1">
    <property type="nucleotide sequence ID" value="NZ_FZOU01000001.1"/>
</dbReference>
<gene>
    <name evidence="3" type="ORF">SAMN05421770_101713</name>
</gene>
<dbReference type="OrthoDB" id="9811597at2"/>
<name>A0A239DYP9_9BACT</name>
<dbReference type="EMBL" id="FZOU01000001">
    <property type="protein sequence ID" value="SNS37487.1"/>
    <property type="molecule type" value="Genomic_DNA"/>
</dbReference>
<keyword evidence="1" id="KW-0238">DNA-binding</keyword>
<evidence type="ECO:0000256" key="1">
    <source>
        <dbReference type="PROSITE-ProRule" id="PRU01076"/>
    </source>
</evidence>
<evidence type="ECO:0000313" key="3">
    <source>
        <dbReference type="EMBL" id="SNS37487.1"/>
    </source>
</evidence>
<dbReference type="PROSITE" id="PS51740">
    <property type="entry name" value="SPOVT_ABRB"/>
    <property type="match status" value="1"/>
</dbReference>
<dbReference type="SUPFAM" id="SSF89447">
    <property type="entry name" value="AbrB/MazE/MraZ-like"/>
    <property type="match status" value="1"/>
</dbReference>
<accession>A0A239DYP9</accession>